<dbReference type="GeneID" id="39746344"/>
<dbReference type="AlphaFoldDB" id="A0A1Y1JFV3"/>
<protein>
    <submittedName>
        <fullName evidence="1">Uncharacterized protein</fullName>
    </submittedName>
</protein>
<keyword evidence="2" id="KW-1185">Reference proteome</keyword>
<reference evidence="2" key="1">
    <citation type="submission" date="2017-04" db="EMBL/GenBank/DDBJ databases">
        <title>Plasmodium gonderi genome.</title>
        <authorList>
            <person name="Arisue N."/>
            <person name="Honma H."/>
            <person name="Kawai S."/>
            <person name="Tougan T."/>
            <person name="Tanabe K."/>
            <person name="Horii T."/>
        </authorList>
    </citation>
    <scope>NUCLEOTIDE SEQUENCE [LARGE SCALE GENOMIC DNA]</scope>
    <source>
        <strain evidence="2">ATCC 30045</strain>
    </source>
</reference>
<organism evidence="1 2">
    <name type="scientific">Plasmodium gonderi</name>
    <dbReference type="NCBI Taxonomy" id="77519"/>
    <lineage>
        <taxon>Eukaryota</taxon>
        <taxon>Sar</taxon>
        <taxon>Alveolata</taxon>
        <taxon>Apicomplexa</taxon>
        <taxon>Aconoidasida</taxon>
        <taxon>Haemosporida</taxon>
        <taxon>Plasmodiidae</taxon>
        <taxon>Plasmodium</taxon>
        <taxon>Plasmodium (Plasmodium)</taxon>
    </lineage>
</organism>
<accession>A0A1Y1JFV3</accession>
<evidence type="ECO:0000313" key="2">
    <source>
        <dbReference type="Proteomes" id="UP000195521"/>
    </source>
</evidence>
<sequence length="212" mass="24913">MKRTKLFKSFCIYLVIISSLFCNCGKVRKNKKVRNLLKSLIEKVETDEGENEYARLTQSPIIHLNLSKVKFKTTLQNILVEPYSEMVKDFISKSNYEIRNEKSLLDEIKNANQNINRIRNIISARDIKKSKHQDNNIMRSRYFHYLNDEDLGLSFFPVYKTFKSNSSHFDDNLKNSLYPHELLEKGSLSRENFLKNFSNGISFPERLAVDVM</sequence>
<name>A0A1Y1JFV3_PLAGO</name>
<proteinExistence type="predicted"/>
<dbReference type="RefSeq" id="XP_028542221.1">
    <property type="nucleotide sequence ID" value="XM_028686420.1"/>
</dbReference>
<dbReference type="OrthoDB" id="371412at2759"/>
<dbReference type="EMBL" id="BDQF01000006">
    <property type="protein sequence ID" value="GAW79632.1"/>
    <property type="molecule type" value="Genomic_DNA"/>
</dbReference>
<dbReference type="Proteomes" id="UP000195521">
    <property type="component" value="Unassembled WGS sequence"/>
</dbReference>
<gene>
    <name evidence="1" type="ORF">PGO_050420</name>
</gene>
<evidence type="ECO:0000313" key="1">
    <source>
        <dbReference type="EMBL" id="GAW79632.1"/>
    </source>
</evidence>
<dbReference type="OMA" id="RYFHYLK"/>
<comment type="caution">
    <text evidence="1">The sequence shown here is derived from an EMBL/GenBank/DDBJ whole genome shotgun (WGS) entry which is preliminary data.</text>
</comment>